<dbReference type="InterPro" id="IPR036291">
    <property type="entry name" value="NAD(P)-bd_dom_sf"/>
</dbReference>
<reference evidence="4" key="1">
    <citation type="submission" date="2019-08" db="EMBL/GenBank/DDBJ databases">
        <authorList>
            <person name="Kucharzyk K."/>
            <person name="Murdoch R.W."/>
            <person name="Higgins S."/>
            <person name="Loffler F."/>
        </authorList>
    </citation>
    <scope>NUCLEOTIDE SEQUENCE</scope>
</reference>
<name>A0A644Y216_9ZZZZ</name>
<dbReference type="AlphaFoldDB" id="A0A644Y216"/>
<proteinExistence type="inferred from homology"/>
<dbReference type="SUPFAM" id="SSF51735">
    <property type="entry name" value="NAD(P)-binding Rossmann-fold domains"/>
    <property type="match status" value="1"/>
</dbReference>
<comment type="similarity">
    <text evidence="1">Belongs to the short-chain dehydrogenases/reductases (SDR) family.</text>
</comment>
<dbReference type="Pfam" id="PF13561">
    <property type="entry name" value="adh_short_C2"/>
    <property type="match status" value="1"/>
</dbReference>
<dbReference type="GO" id="GO:0004316">
    <property type="term" value="F:3-oxoacyl-[acyl-carrier-protein] reductase (NADPH) activity"/>
    <property type="evidence" value="ECO:0007669"/>
    <property type="project" value="UniProtKB-EC"/>
</dbReference>
<keyword evidence="3 4" id="KW-0560">Oxidoreductase</keyword>
<dbReference type="InterPro" id="IPR002347">
    <property type="entry name" value="SDR_fam"/>
</dbReference>
<keyword evidence="2" id="KW-0521">NADP</keyword>
<gene>
    <name evidence="4" type="primary">rhlG_1</name>
    <name evidence="4" type="ORF">SDC9_69032</name>
</gene>
<evidence type="ECO:0000313" key="4">
    <source>
        <dbReference type="EMBL" id="MPM22575.1"/>
    </source>
</evidence>
<dbReference type="PANTHER" id="PTHR43618:SF8">
    <property type="entry name" value="7ALPHA-HYDROXYSTEROID DEHYDROGENASE"/>
    <property type="match status" value="1"/>
</dbReference>
<dbReference type="InterPro" id="IPR052178">
    <property type="entry name" value="Sec_Metab_Biosynth_SDR"/>
</dbReference>
<evidence type="ECO:0000256" key="1">
    <source>
        <dbReference type="ARBA" id="ARBA00006484"/>
    </source>
</evidence>
<dbReference type="InterPro" id="IPR020904">
    <property type="entry name" value="Sc_DH/Rdtase_CS"/>
</dbReference>
<evidence type="ECO:0000256" key="3">
    <source>
        <dbReference type="ARBA" id="ARBA00023002"/>
    </source>
</evidence>
<sequence>MAESSLEEFSIQDWERVTQLCLTVPFFLTQALLPQLRAAASDEDPARVINIGSADGIKAPFLSTFPYPAAKAGLHHLTRQLGKVLGPEGIAVNAIAPGAFPSRRSAPVLAVHLDDFIAATPLRRIGRPDDIAGTVIYMASRAGAFLDGAVLSLDGGLVL</sequence>
<dbReference type="Gene3D" id="3.40.50.720">
    <property type="entry name" value="NAD(P)-binding Rossmann-like Domain"/>
    <property type="match status" value="1"/>
</dbReference>
<dbReference type="PRINTS" id="PR00081">
    <property type="entry name" value="GDHRDH"/>
</dbReference>
<evidence type="ECO:0000256" key="2">
    <source>
        <dbReference type="ARBA" id="ARBA00022857"/>
    </source>
</evidence>
<comment type="caution">
    <text evidence="4">The sequence shown here is derived from an EMBL/GenBank/DDBJ whole genome shotgun (WGS) entry which is preliminary data.</text>
</comment>
<dbReference type="EC" id="1.1.1.100" evidence="4"/>
<dbReference type="EMBL" id="VSSQ01003837">
    <property type="protein sequence ID" value="MPM22575.1"/>
    <property type="molecule type" value="Genomic_DNA"/>
</dbReference>
<protein>
    <submittedName>
        <fullName evidence="4">Rhamnolipids biosynthesis 3-oxoacyl-[acyl-carrier-protein] reductase</fullName>
        <ecNumber evidence="4">1.1.1.100</ecNumber>
    </submittedName>
</protein>
<dbReference type="PANTHER" id="PTHR43618">
    <property type="entry name" value="7-ALPHA-HYDROXYSTEROID DEHYDROGENASE"/>
    <property type="match status" value="1"/>
</dbReference>
<organism evidence="4">
    <name type="scientific">bioreactor metagenome</name>
    <dbReference type="NCBI Taxonomy" id="1076179"/>
    <lineage>
        <taxon>unclassified sequences</taxon>
        <taxon>metagenomes</taxon>
        <taxon>ecological metagenomes</taxon>
    </lineage>
</organism>
<dbReference type="PROSITE" id="PS00061">
    <property type="entry name" value="ADH_SHORT"/>
    <property type="match status" value="1"/>
</dbReference>
<accession>A0A644Y216</accession>